<dbReference type="Proteomes" id="UP001141552">
    <property type="component" value="Unassembled WGS sequence"/>
</dbReference>
<keyword evidence="3" id="KW-1185">Reference proteome</keyword>
<proteinExistence type="predicted"/>
<dbReference type="InterPro" id="IPR040256">
    <property type="entry name" value="At4g02000-like"/>
</dbReference>
<evidence type="ECO:0000259" key="1">
    <source>
        <dbReference type="Pfam" id="PF14111"/>
    </source>
</evidence>
<evidence type="ECO:0000313" key="3">
    <source>
        <dbReference type="Proteomes" id="UP001141552"/>
    </source>
</evidence>
<dbReference type="PANTHER" id="PTHR31286">
    <property type="entry name" value="GLYCINE-RICH CELL WALL STRUCTURAL PROTEIN 1.8-LIKE"/>
    <property type="match status" value="1"/>
</dbReference>
<protein>
    <recommendedName>
        <fullName evidence="1">DUF4283 domain-containing protein</fullName>
    </recommendedName>
</protein>
<name>A0A9Q0FFF7_9ROSI</name>
<evidence type="ECO:0000313" key="2">
    <source>
        <dbReference type="EMBL" id="KAJ4829745.1"/>
    </source>
</evidence>
<dbReference type="InterPro" id="IPR025558">
    <property type="entry name" value="DUF4283"/>
</dbReference>
<dbReference type="Pfam" id="PF14111">
    <property type="entry name" value="DUF4283"/>
    <property type="match status" value="1"/>
</dbReference>
<dbReference type="OrthoDB" id="1751344at2759"/>
<dbReference type="PANTHER" id="PTHR31286:SF180">
    <property type="entry name" value="OS10G0362600 PROTEIN"/>
    <property type="match status" value="1"/>
</dbReference>
<reference evidence="2" key="1">
    <citation type="submission" date="2022-02" db="EMBL/GenBank/DDBJ databases">
        <authorList>
            <person name="Henning P.M."/>
            <person name="McCubbin A.G."/>
            <person name="Shore J.S."/>
        </authorList>
    </citation>
    <scope>NUCLEOTIDE SEQUENCE</scope>
    <source>
        <strain evidence="2">F60SS</strain>
        <tissue evidence="2">Leaves</tissue>
    </source>
</reference>
<comment type="caution">
    <text evidence="2">The sequence shown here is derived from an EMBL/GenBank/DDBJ whole genome shotgun (WGS) entry which is preliminary data.</text>
</comment>
<dbReference type="EMBL" id="JAKUCV010005815">
    <property type="protein sequence ID" value="KAJ4829745.1"/>
    <property type="molecule type" value="Genomic_DNA"/>
</dbReference>
<reference evidence="2" key="2">
    <citation type="journal article" date="2023" name="Plants (Basel)">
        <title>Annotation of the Turnera subulata (Passifloraceae) Draft Genome Reveals the S-Locus Evolved after the Divergence of Turneroideae from Passifloroideae in a Stepwise Manner.</title>
        <authorList>
            <person name="Henning P.M."/>
            <person name="Roalson E.H."/>
            <person name="Mir W."/>
            <person name="McCubbin A.G."/>
            <person name="Shore J.S."/>
        </authorList>
    </citation>
    <scope>NUCLEOTIDE SEQUENCE</scope>
    <source>
        <strain evidence="2">F60SS</strain>
    </source>
</reference>
<dbReference type="AlphaFoldDB" id="A0A9Q0FFF7"/>
<gene>
    <name evidence="2" type="ORF">Tsubulata_043740</name>
</gene>
<accession>A0A9Q0FFF7</accession>
<feature type="domain" description="DUF4283" evidence="1">
    <location>
        <begin position="65"/>
        <end position="129"/>
    </location>
</feature>
<organism evidence="2 3">
    <name type="scientific">Turnera subulata</name>
    <dbReference type="NCBI Taxonomy" id="218843"/>
    <lineage>
        <taxon>Eukaryota</taxon>
        <taxon>Viridiplantae</taxon>
        <taxon>Streptophyta</taxon>
        <taxon>Embryophyta</taxon>
        <taxon>Tracheophyta</taxon>
        <taxon>Spermatophyta</taxon>
        <taxon>Magnoliopsida</taxon>
        <taxon>eudicotyledons</taxon>
        <taxon>Gunneridae</taxon>
        <taxon>Pentapetalae</taxon>
        <taxon>rosids</taxon>
        <taxon>fabids</taxon>
        <taxon>Malpighiales</taxon>
        <taxon>Passifloraceae</taxon>
        <taxon>Turnera</taxon>
    </lineage>
</organism>
<sequence length="264" mass="29353">MAPSSLYDAVGTVREKPSLVMDLGKLVLPNPNSSSFQKMKGKSVTSVQQPITFAPTMDDSLAPQPQIGFIHAIINKLWGRDGIISVSHYKDGLFLFQFPTEDAYNRAVSRGPWHVGGIPFMLWPWTSSSKKMDFSNAVFPVWIKLKHVPLELLTTEGLSSLASALVDFSKPLLNELKLDINGLRKKWISKLAPKTTTIVFTNTDIAPSINDLVIVEDLLMEPPVSHVIAKPEMNVPQASIIPCTSAHHSSREAHFHQLQMNRYL</sequence>